<proteinExistence type="predicted"/>
<dbReference type="InterPro" id="IPR001633">
    <property type="entry name" value="EAL_dom"/>
</dbReference>
<dbReference type="PROSITE" id="PS50887">
    <property type="entry name" value="GGDEF"/>
    <property type="match status" value="1"/>
</dbReference>
<dbReference type="InterPro" id="IPR029787">
    <property type="entry name" value="Nucleotide_cyclase"/>
</dbReference>
<feature type="domain" description="GGDEF" evidence="2">
    <location>
        <begin position="169"/>
        <end position="302"/>
    </location>
</feature>
<dbReference type="InterPro" id="IPR050706">
    <property type="entry name" value="Cyclic-di-GMP_PDE-like"/>
</dbReference>
<dbReference type="SUPFAM" id="SSF55073">
    <property type="entry name" value="Nucleotide cyclase"/>
    <property type="match status" value="1"/>
</dbReference>
<dbReference type="RefSeq" id="WP_183815876.1">
    <property type="nucleotide sequence ID" value="NZ_JACHOB010000001.1"/>
</dbReference>
<dbReference type="EMBL" id="JACHOB010000001">
    <property type="protein sequence ID" value="MBB4658221.1"/>
    <property type="molecule type" value="Genomic_DNA"/>
</dbReference>
<dbReference type="Pfam" id="PF00563">
    <property type="entry name" value="EAL"/>
    <property type="match status" value="1"/>
</dbReference>
<dbReference type="PROSITE" id="PS50883">
    <property type="entry name" value="EAL"/>
    <property type="match status" value="1"/>
</dbReference>
<dbReference type="InterPro" id="IPR043128">
    <property type="entry name" value="Rev_trsase/Diguanyl_cyclase"/>
</dbReference>
<dbReference type="SMART" id="SM00267">
    <property type="entry name" value="GGDEF"/>
    <property type="match status" value="1"/>
</dbReference>
<comment type="caution">
    <text evidence="3">The sequence shown here is derived from an EMBL/GenBank/DDBJ whole genome shotgun (WGS) entry which is preliminary data.</text>
</comment>
<dbReference type="SMART" id="SM00052">
    <property type="entry name" value="EAL"/>
    <property type="match status" value="1"/>
</dbReference>
<keyword evidence="4" id="KW-1185">Reference proteome</keyword>
<dbReference type="InterPro" id="IPR000160">
    <property type="entry name" value="GGDEF_dom"/>
</dbReference>
<accession>A0A840I1Q9</accession>
<dbReference type="PANTHER" id="PTHR33121">
    <property type="entry name" value="CYCLIC DI-GMP PHOSPHODIESTERASE PDEF"/>
    <property type="match status" value="1"/>
</dbReference>
<dbReference type="Pfam" id="PF00990">
    <property type="entry name" value="GGDEF"/>
    <property type="match status" value="1"/>
</dbReference>
<evidence type="ECO:0000259" key="1">
    <source>
        <dbReference type="PROSITE" id="PS50883"/>
    </source>
</evidence>
<dbReference type="SUPFAM" id="SSF141868">
    <property type="entry name" value="EAL domain-like"/>
    <property type="match status" value="1"/>
</dbReference>
<dbReference type="Gene3D" id="3.20.20.450">
    <property type="entry name" value="EAL domain"/>
    <property type="match status" value="1"/>
</dbReference>
<evidence type="ECO:0000313" key="3">
    <source>
        <dbReference type="EMBL" id="MBB4658221.1"/>
    </source>
</evidence>
<dbReference type="CDD" id="cd01949">
    <property type="entry name" value="GGDEF"/>
    <property type="match status" value="1"/>
</dbReference>
<sequence>MKDAQAVGPDTVRFALEAAGQAMFEYDAGAEGALRWADPSGAEAVLGGSTLTDYSVFSDLLNPEDALRREAAVQEARASGGSYAVEYALYPRDETGRNLAPRWVEERGTWMQFGATERLIAVVRRIDEQKKREARLSYLAAYDDLTGALNRARIKEELKDALKEAHDGSSIAYLLVGIDDVGAINAGFGFDVADQVIIAVAERLSGVVGERGLCGRVAGTKFGVILRLGEGETVRERAVAILNAMRESVVSTSAGGVAVSVCVGAATLGTEVESAEAAMGMTDAAFDAARQTGPSSWSAFSERTEMTSARRRNTEMSDVILTALNQRRVYLAYQPIVTDLTEGPNAYTKYECLIRMRGDNGEEIPAPAFIPAAERLGLVHLLDRRVLELATEALVKAPGIALNVNISWETVKDPLWAEGYIAHLRANRHLADRLTVELTETQAVDAIEASVEFVSEIKSLGCRFAIDDFGAGYTSFRNLKALDIDVLKIDGSFVTGVSSSRENQLFVRTLLDLARNFEMKTVAEWVDNETDAMLLKGLGVDYLQGFLIGKPEAHPEWSADLRQAPGARAAS</sequence>
<protein>
    <submittedName>
        <fullName evidence="3">Diguanylate cyclase (GGDEF)-like protein</fullName>
    </submittedName>
</protein>
<dbReference type="Gene3D" id="3.30.70.270">
    <property type="match status" value="1"/>
</dbReference>
<feature type="domain" description="EAL" evidence="1">
    <location>
        <begin position="313"/>
        <end position="565"/>
    </location>
</feature>
<dbReference type="PANTHER" id="PTHR33121:SF79">
    <property type="entry name" value="CYCLIC DI-GMP PHOSPHODIESTERASE PDED-RELATED"/>
    <property type="match status" value="1"/>
</dbReference>
<dbReference type="GO" id="GO:0071111">
    <property type="term" value="F:cyclic-guanylate-specific phosphodiesterase activity"/>
    <property type="evidence" value="ECO:0007669"/>
    <property type="project" value="InterPro"/>
</dbReference>
<dbReference type="AlphaFoldDB" id="A0A840I1Q9"/>
<dbReference type="Gene3D" id="3.30.450.20">
    <property type="entry name" value="PAS domain"/>
    <property type="match status" value="1"/>
</dbReference>
<dbReference type="InterPro" id="IPR035919">
    <property type="entry name" value="EAL_sf"/>
</dbReference>
<organism evidence="3 4">
    <name type="scientific">Parvularcula dongshanensis</name>
    <dbReference type="NCBI Taxonomy" id="1173995"/>
    <lineage>
        <taxon>Bacteria</taxon>
        <taxon>Pseudomonadati</taxon>
        <taxon>Pseudomonadota</taxon>
        <taxon>Alphaproteobacteria</taxon>
        <taxon>Parvularculales</taxon>
        <taxon>Parvularculaceae</taxon>
        <taxon>Parvularcula</taxon>
    </lineage>
</organism>
<dbReference type="Proteomes" id="UP000563524">
    <property type="component" value="Unassembled WGS sequence"/>
</dbReference>
<evidence type="ECO:0000259" key="2">
    <source>
        <dbReference type="PROSITE" id="PS50887"/>
    </source>
</evidence>
<reference evidence="3 4" key="1">
    <citation type="submission" date="2020-08" db="EMBL/GenBank/DDBJ databases">
        <title>Genomic Encyclopedia of Type Strains, Phase IV (KMG-IV): sequencing the most valuable type-strain genomes for metagenomic binning, comparative biology and taxonomic classification.</title>
        <authorList>
            <person name="Goeker M."/>
        </authorList>
    </citation>
    <scope>NUCLEOTIDE SEQUENCE [LARGE SCALE GENOMIC DNA]</scope>
    <source>
        <strain evidence="3 4">DSM 102850</strain>
    </source>
</reference>
<gene>
    <name evidence="3" type="ORF">GGQ59_000721</name>
</gene>
<dbReference type="NCBIfam" id="TIGR00254">
    <property type="entry name" value="GGDEF"/>
    <property type="match status" value="1"/>
</dbReference>
<name>A0A840I1Q9_9PROT</name>
<dbReference type="CDD" id="cd01948">
    <property type="entry name" value="EAL"/>
    <property type="match status" value="1"/>
</dbReference>
<evidence type="ECO:0000313" key="4">
    <source>
        <dbReference type="Proteomes" id="UP000563524"/>
    </source>
</evidence>